<comment type="similarity">
    <text evidence="2">Belongs to the flavin monoamine oxidase family.</text>
</comment>
<keyword evidence="7" id="KW-1185">Reference proteome</keyword>
<dbReference type="EMBL" id="JBHUKQ010000026">
    <property type="protein sequence ID" value="MFD2487249.1"/>
    <property type="molecule type" value="Genomic_DNA"/>
</dbReference>
<name>A0ABW5ICW5_9PSEU</name>
<evidence type="ECO:0000256" key="1">
    <source>
        <dbReference type="ARBA" id="ARBA00001974"/>
    </source>
</evidence>
<feature type="region of interest" description="Disordered" evidence="4">
    <location>
        <begin position="33"/>
        <end position="65"/>
    </location>
</feature>
<dbReference type="InterPro" id="IPR050703">
    <property type="entry name" value="Flavin_MAO"/>
</dbReference>
<sequence length="170" mass="19251">MARPADAKAASRHRRQVVRRVLDAFLARAGAQRAGRFRHRPGQSHLRRFPAGRRDRRPSGLVEGGEARRWQRLPADRRRQAVLDSFVRYLGPRAAEPTAYEEKDWSAEEFTRGCYGAHFAPGVWTSYGDVLRPPVGRIHWAGAEYAVEWNGYMEGAVRSGSAVAEEILRL</sequence>
<dbReference type="Gene3D" id="3.50.50.60">
    <property type="entry name" value="FAD/NAD(P)-binding domain"/>
    <property type="match status" value="1"/>
</dbReference>
<dbReference type="SUPFAM" id="SSF54373">
    <property type="entry name" value="FAD-linked reductases, C-terminal domain"/>
    <property type="match status" value="1"/>
</dbReference>
<dbReference type="InterPro" id="IPR002937">
    <property type="entry name" value="Amino_oxidase"/>
</dbReference>
<dbReference type="InterPro" id="IPR001613">
    <property type="entry name" value="Flavin_amine_oxidase"/>
</dbReference>
<comment type="caution">
    <text evidence="6">The sequence shown here is derived from an EMBL/GenBank/DDBJ whole genome shotgun (WGS) entry which is preliminary data.</text>
</comment>
<evidence type="ECO:0000256" key="2">
    <source>
        <dbReference type="ARBA" id="ARBA00005995"/>
    </source>
</evidence>
<organism evidence="6 7">
    <name type="scientific">Amycolatopsis albidoflavus</name>
    <dbReference type="NCBI Taxonomy" id="102226"/>
    <lineage>
        <taxon>Bacteria</taxon>
        <taxon>Bacillati</taxon>
        <taxon>Actinomycetota</taxon>
        <taxon>Actinomycetes</taxon>
        <taxon>Pseudonocardiales</taxon>
        <taxon>Pseudonocardiaceae</taxon>
        <taxon>Amycolatopsis</taxon>
    </lineage>
</organism>
<keyword evidence="3" id="KW-0560">Oxidoreductase</keyword>
<dbReference type="Pfam" id="PF01593">
    <property type="entry name" value="Amino_oxidase"/>
    <property type="match status" value="1"/>
</dbReference>
<evidence type="ECO:0000259" key="5">
    <source>
        <dbReference type="Pfam" id="PF01593"/>
    </source>
</evidence>
<dbReference type="SUPFAM" id="SSF51905">
    <property type="entry name" value="FAD/NAD(P)-binding domain"/>
    <property type="match status" value="1"/>
</dbReference>
<dbReference type="RefSeq" id="WP_344287756.1">
    <property type="nucleotide sequence ID" value="NZ_JBHUKQ010000026.1"/>
</dbReference>
<feature type="compositionally biased region" description="Basic residues" evidence="4">
    <location>
        <begin position="35"/>
        <end position="56"/>
    </location>
</feature>
<dbReference type="PRINTS" id="PR00757">
    <property type="entry name" value="AMINEOXDASEF"/>
</dbReference>
<gene>
    <name evidence="6" type="ORF">ACFSUT_43735</name>
</gene>
<comment type="cofactor">
    <cofactor evidence="1">
        <name>FAD</name>
        <dbReference type="ChEBI" id="CHEBI:57692"/>
    </cofactor>
</comment>
<evidence type="ECO:0000313" key="6">
    <source>
        <dbReference type="EMBL" id="MFD2487249.1"/>
    </source>
</evidence>
<accession>A0ABW5ICW5</accession>
<protein>
    <submittedName>
        <fullName evidence="6">Flavin monoamine oxidase family protein</fullName>
    </submittedName>
</protein>
<evidence type="ECO:0000256" key="4">
    <source>
        <dbReference type="SAM" id="MobiDB-lite"/>
    </source>
</evidence>
<evidence type="ECO:0000313" key="7">
    <source>
        <dbReference type="Proteomes" id="UP001597542"/>
    </source>
</evidence>
<dbReference type="PANTHER" id="PTHR43563">
    <property type="entry name" value="AMINE OXIDASE"/>
    <property type="match status" value="1"/>
</dbReference>
<dbReference type="PANTHER" id="PTHR43563:SF1">
    <property type="entry name" value="AMINE OXIDASE [FLAVIN-CONTAINING] B"/>
    <property type="match status" value="1"/>
</dbReference>
<proteinExistence type="inferred from homology"/>
<reference evidence="7" key="1">
    <citation type="journal article" date="2019" name="Int. J. Syst. Evol. Microbiol.">
        <title>The Global Catalogue of Microorganisms (GCM) 10K type strain sequencing project: providing services to taxonomists for standard genome sequencing and annotation.</title>
        <authorList>
            <consortium name="The Broad Institute Genomics Platform"/>
            <consortium name="The Broad Institute Genome Sequencing Center for Infectious Disease"/>
            <person name="Wu L."/>
            <person name="Ma J."/>
        </authorList>
    </citation>
    <scope>NUCLEOTIDE SEQUENCE [LARGE SCALE GENOMIC DNA]</scope>
    <source>
        <strain evidence="7">CGMCC 4.7638</strain>
    </source>
</reference>
<evidence type="ECO:0000256" key="3">
    <source>
        <dbReference type="ARBA" id="ARBA00023002"/>
    </source>
</evidence>
<feature type="domain" description="Amine oxidase" evidence="5">
    <location>
        <begin position="59"/>
        <end position="168"/>
    </location>
</feature>
<dbReference type="InterPro" id="IPR036188">
    <property type="entry name" value="FAD/NAD-bd_sf"/>
</dbReference>
<dbReference type="Proteomes" id="UP001597542">
    <property type="component" value="Unassembled WGS sequence"/>
</dbReference>